<evidence type="ECO:0000313" key="2">
    <source>
        <dbReference type="Proteomes" id="UP000215914"/>
    </source>
</evidence>
<protein>
    <submittedName>
        <fullName evidence="1">Uncharacterized protein</fullName>
    </submittedName>
</protein>
<dbReference type="Proteomes" id="UP000215914">
    <property type="component" value="Unassembled WGS sequence"/>
</dbReference>
<dbReference type="EMBL" id="MNCJ02000318">
    <property type="protein sequence ID" value="KAF5814381.1"/>
    <property type="molecule type" value="Genomic_DNA"/>
</dbReference>
<reference evidence="1" key="1">
    <citation type="journal article" date="2017" name="Nature">
        <title>The sunflower genome provides insights into oil metabolism, flowering and Asterid evolution.</title>
        <authorList>
            <person name="Badouin H."/>
            <person name="Gouzy J."/>
            <person name="Grassa C.J."/>
            <person name="Murat F."/>
            <person name="Staton S.E."/>
            <person name="Cottret L."/>
            <person name="Lelandais-Briere C."/>
            <person name="Owens G.L."/>
            <person name="Carrere S."/>
            <person name="Mayjonade B."/>
            <person name="Legrand L."/>
            <person name="Gill N."/>
            <person name="Kane N.C."/>
            <person name="Bowers J.E."/>
            <person name="Hubner S."/>
            <person name="Bellec A."/>
            <person name="Berard A."/>
            <person name="Berges H."/>
            <person name="Blanchet N."/>
            <person name="Boniface M.C."/>
            <person name="Brunel D."/>
            <person name="Catrice O."/>
            <person name="Chaidir N."/>
            <person name="Claudel C."/>
            <person name="Donnadieu C."/>
            <person name="Faraut T."/>
            <person name="Fievet G."/>
            <person name="Helmstetter N."/>
            <person name="King M."/>
            <person name="Knapp S.J."/>
            <person name="Lai Z."/>
            <person name="Le Paslier M.C."/>
            <person name="Lippi Y."/>
            <person name="Lorenzon L."/>
            <person name="Mandel J.R."/>
            <person name="Marage G."/>
            <person name="Marchand G."/>
            <person name="Marquand E."/>
            <person name="Bret-Mestries E."/>
            <person name="Morien E."/>
            <person name="Nambeesan S."/>
            <person name="Nguyen T."/>
            <person name="Pegot-Espagnet P."/>
            <person name="Pouilly N."/>
            <person name="Raftis F."/>
            <person name="Sallet E."/>
            <person name="Schiex T."/>
            <person name="Thomas J."/>
            <person name="Vandecasteele C."/>
            <person name="Vares D."/>
            <person name="Vear F."/>
            <person name="Vautrin S."/>
            <person name="Crespi M."/>
            <person name="Mangin B."/>
            <person name="Burke J.M."/>
            <person name="Salse J."/>
            <person name="Munos S."/>
            <person name="Vincourt P."/>
            <person name="Rieseberg L.H."/>
            <person name="Langlade N.B."/>
        </authorList>
    </citation>
    <scope>NUCLEOTIDE SEQUENCE</scope>
    <source>
        <tissue evidence="1">Leaves</tissue>
    </source>
</reference>
<dbReference type="AlphaFoldDB" id="A0A9K3JG68"/>
<gene>
    <name evidence="1" type="ORF">HanXRQr2_Chr03g0110421</name>
</gene>
<name>A0A9K3JG68_HELAN</name>
<accession>A0A9K3JG68</accession>
<organism evidence="1 2">
    <name type="scientific">Helianthus annuus</name>
    <name type="common">Common sunflower</name>
    <dbReference type="NCBI Taxonomy" id="4232"/>
    <lineage>
        <taxon>Eukaryota</taxon>
        <taxon>Viridiplantae</taxon>
        <taxon>Streptophyta</taxon>
        <taxon>Embryophyta</taxon>
        <taxon>Tracheophyta</taxon>
        <taxon>Spermatophyta</taxon>
        <taxon>Magnoliopsida</taxon>
        <taxon>eudicotyledons</taxon>
        <taxon>Gunneridae</taxon>
        <taxon>Pentapetalae</taxon>
        <taxon>asterids</taxon>
        <taxon>campanulids</taxon>
        <taxon>Asterales</taxon>
        <taxon>Asteraceae</taxon>
        <taxon>Asteroideae</taxon>
        <taxon>Heliantheae alliance</taxon>
        <taxon>Heliantheae</taxon>
        <taxon>Helianthus</taxon>
    </lineage>
</organism>
<proteinExistence type="predicted"/>
<reference evidence="1" key="2">
    <citation type="submission" date="2020-06" db="EMBL/GenBank/DDBJ databases">
        <title>Helianthus annuus Genome sequencing and assembly Release 2.</title>
        <authorList>
            <person name="Gouzy J."/>
            <person name="Langlade N."/>
            <person name="Munos S."/>
        </authorList>
    </citation>
    <scope>NUCLEOTIDE SEQUENCE</scope>
    <source>
        <tissue evidence="1">Leaves</tissue>
    </source>
</reference>
<comment type="caution">
    <text evidence="1">The sequence shown here is derived from an EMBL/GenBank/DDBJ whole genome shotgun (WGS) entry which is preliminary data.</text>
</comment>
<evidence type="ECO:0000313" key="1">
    <source>
        <dbReference type="EMBL" id="KAF5814381.1"/>
    </source>
</evidence>
<sequence length="51" mass="5586">MLGSRMSVVVELTATKPVRSDGADDNNNNGITHTKSPLNVVRYFWSLHGEA</sequence>
<dbReference type="Gramene" id="mRNA:HanXRQr2_Chr03g0110421">
    <property type="protein sequence ID" value="mRNA:HanXRQr2_Chr03g0110421"/>
    <property type="gene ID" value="HanXRQr2_Chr03g0110421"/>
</dbReference>
<keyword evidence="2" id="KW-1185">Reference proteome</keyword>